<dbReference type="Gene3D" id="3.30.70.1060">
    <property type="entry name" value="Dimeric alpha+beta barrel"/>
    <property type="match status" value="1"/>
</dbReference>
<protein>
    <recommendedName>
        <fullName evidence="2">YCII-related domain-containing protein</fullName>
    </recommendedName>
</protein>
<evidence type="ECO:0000313" key="4">
    <source>
        <dbReference type="Proteomes" id="UP000282454"/>
    </source>
</evidence>
<dbReference type="SUPFAM" id="SSF54909">
    <property type="entry name" value="Dimeric alpha+beta barrel"/>
    <property type="match status" value="1"/>
</dbReference>
<comment type="caution">
    <text evidence="3">The sequence shown here is derived from an EMBL/GenBank/DDBJ whole genome shotgun (WGS) entry which is preliminary data.</text>
</comment>
<evidence type="ECO:0000259" key="2">
    <source>
        <dbReference type="Pfam" id="PF03795"/>
    </source>
</evidence>
<dbReference type="Pfam" id="PF03795">
    <property type="entry name" value="YCII"/>
    <property type="match status" value="1"/>
</dbReference>
<dbReference type="EMBL" id="RCDD01000001">
    <property type="protein sequence ID" value="RLK60690.1"/>
    <property type="molecule type" value="Genomic_DNA"/>
</dbReference>
<dbReference type="InterPro" id="IPR005545">
    <property type="entry name" value="YCII"/>
</dbReference>
<proteinExistence type="inferred from homology"/>
<name>A0A421B926_9PSEU</name>
<dbReference type="AlphaFoldDB" id="A0A421B926"/>
<dbReference type="InterPro" id="IPR011008">
    <property type="entry name" value="Dimeric_a/b-barrel"/>
</dbReference>
<dbReference type="PANTHER" id="PTHR35174">
    <property type="entry name" value="BLL7171 PROTEIN-RELATED"/>
    <property type="match status" value="1"/>
</dbReference>
<feature type="domain" description="YCII-related" evidence="2">
    <location>
        <begin position="1"/>
        <end position="92"/>
    </location>
</feature>
<evidence type="ECO:0000313" key="3">
    <source>
        <dbReference type="EMBL" id="RLK60690.1"/>
    </source>
</evidence>
<keyword evidence="4" id="KW-1185">Reference proteome</keyword>
<dbReference type="Proteomes" id="UP000282454">
    <property type="component" value="Unassembled WGS sequence"/>
</dbReference>
<accession>A0A421B926</accession>
<sequence length="114" mass="12422">MRYLMLIAGQAADYATADMSDCPTWRDDMLRRGVLLACEGLVAAAEATTVRARGDAVLRTDGPFAETKDQIGGYALLECADLDEAVEVASTDVERRFLTKRMLGVRSRSTRSSS</sequence>
<evidence type="ECO:0000256" key="1">
    <source>
        <dbReference type="ARBA" id="ARBA00007689"/>
    </source>
</evidence>
<dbReference type="OrthoDB" id="668782at2"/>
<comment type="similarity">
    <text evidence="1">Belongs to the YciI family.</text>
</comment>
<dbReference type="RefSeq" id="WP_121389513.1">
    <property type="nucleotide sequence ID" value="NZ_RCDD01000001.1"/>
</dbReference>
<gene>
    <name evidence="3" type="ORF">CLV68_1199</name>
</gene>
<organism evidence="3 4">
    <name type="scientific">Actinokineospora cianjurensis</name>
    <dbReference type="NCBI Taxonomy" id="585224"/>
    <lineage>
        <taxon>Bacteria</taxon>
        <taxon>Bacillati</taxon>
        <taxon>Actinomycetota</taxon>
        <taxon>Actinomycetes</taxon>
        <taxon>Pseudonocardiales</taxon>
        <taxon>Pseudonocardiaceae</taxon>
        <taxon>Actinokineospora</taxon>
    </lineage>
</organism>
<reference evidence="3 4" key="1">
    <citation type="submission" date="2018-10" db="EMBL/GenBank/DDBJ databases">
        <title>Genomic Encyclopedia of Archaeal and Bacterial Type Strains, Phase II (KMG-II): from individual species to whole genera.</title>
        <authorList>
            <person name="Goeker M."/>
        </authorList>
    </citation>
    <scope>NUCLEOTIDE SEQUENCE [LARGE SCALE GENOMIC DNA]</scope>
    <source>
        <strain evidence="3 4">DSM 45657</strain>
    </source>
</reference>
<dbReference type="PANTHER" id="PTHR35174:SF3">
    <property type="entry name" value="BLL7171 PROTEIN"/>
    <property type="match status" value="1"/>
</dbReference>